<evidence type="ECO:0000313" key="2">
    <source>
        <dbReference type="Proteomes" id="UP000798662"/>
    </source>
</evidence>
<comment type="caution">
    <text evidence="1">The sequence shown here is derived from an EMBL/GenBank/DDBJ whole genome shotgun (WGS) entry which is preliminary data.</text>
</comment>
<protein>
    <submittedName>
        <fullName evidence="1">Uncharacterized protein</fullName>
    </submittedName>
</protein>
<gene>
    <name evidence="1" type="ORF">I4F81_005870</name>
</gene>
<accession>A0ACC3BZI7</accession>
<dbReference type="EMBL" id="CM020619">
    <property type="protein sequence ID" value="KAK1863312.1"/>
    <property type="molecule type" value="Genomic_DNA"/>
</dbReference>
<reference evidence="1" key="1">
    <citation type="submission" date="2019-11" db="EMBL/GenBank/DDBJ databases">
        <title>Nori genome reveals adaptations in red seaweeds to the harsh intertidal environment.</title>
        <authorList>
            <person name="Wang D."/>
            <person name="Mao Y."/>
        </authorList>
    </citation>
    <scope>NUCLEOTIDE SEQUENCE</scope>
    <source>
        <tissue evidence="1">Gametophyte</tissue>
    </source>
</reference>
<proteinExistence type="predicted"/>
<organism evidence="1 2">
    <name type="scientific">Pyropia yezoensis</name>
    <name type="common">Susabi-nori</name>
    <name type="synonym">Porphyra yezoensis</name>
    <dbReference type="NCBI Taxonomy" id="2788"/>
    <lineage>
        <taxon>Eukaryota</taxon>
        <taxon>Rhodophyta</taxon>
        <taxon>Bangiophyceae</taxon>
        <taxon>Bangiales</taxon>
        <taxon>Bangiaceae</taxon>
        <taxon>Pyropia</taxon>
    </lineage>
</organism>
<name>A0ACC3BZI7_PYRYE</name>
<sequence>MPATGMLSASALAPPPPPPHTAAGADPALSLVRRLPPVVTAAVTYRRSRLTAPTPTAWAEVRSAVLLVYASRAAAVTGAAPPLLLLPLDAEATVARRGGGGNGDGYGGGDGGRSLRVAHPEAGAATLTFPSADAARHWQGVLTAAAGASGRCLADYELRAPAGVGGSGTVWAAVEVATGEPVAVKEVAKADAYASDGSLRHAVDERLVAELAAGGCPSLLQLRAAFQTPRSLYLVTEWCGGGDLRAALRGRGPTGRLSAAEGVAVLSQLAVAVGYLHRMGVVHRDIKPENVLLASPPPPGGDLTATPIRLADLGLAKLLPVAPDGGDGGHDGGRATSFCGTDEYMAPEVVARRPYGRPVDWWSFGVLAYRLLVGTPPWAAAPAAAGRRGGYAARERLHAEIVGGSPVGVPADVDPAAAELLTGLLCRDPRRRWGEAELRVCAFFRGVDWGRLAEVPPPGTASAVLAAATSAAPSSSLPPASTASGATTASRRATASGPDPDATGGTPPSPPLPSPPPRRGGLRRRAKGVLGGALGVGSGMTRAPSATSIVGYSFSADGGRGGPASAGTDDSSGGTDGPSS</sequence>
<evidence type="ECO:0000313" key="1">
    <source>
        <dbReference type="EMBL" id="KAK1863312.1"/>
    </source>
</evidence>
<dbReference type="Proteomes" id="UP000798662">
    <property type="component" value="Chromosome 2"/>
</dbReference>
<keyword evidence="2" id="KW-1185">Reference proteome</keyword>